<accession>A0A7G1G4W8</accession>
<keyword evidence="2" id="KW-0732">Signal</keyword>
<evidence type="ECO:0000313" key="4">
    <source>
        <dbReference type="Proteomes" id="UP000516361"/>
    </source>
</evidence>
<keyword evidence="4" id="KW-1185">Reference proteome</keyword>
<name>A0A7G1G4W8_9BACT</name>
<keyword evidence="1" id="KW-0472">Membrane</keyword>
<evidence type="ECO:0000256" key="1">
    <source>
        <dbReference type="SAM" id="Phobius"/>
    </source>
</evidence>
<keyword evidence="1" id="KW-1133">Transmembrane helix</keyword>
<dbReference type="InParanoid" id="A0A7G1G4W8"/>
<feature type="chain" id="PRO_5028837427" evidence="2">
    <location>
        <begin position="23"/>
        <end position="488"/>
    </location>
</feature>
<dbReference type="KEGG" id="ocy:OSSY52_02050"/>
<dbReference type="AlphaFoldDB" id="A0A7G1G4W8"/>
<dbReference type="RefSeq" id="WP_190615200.1">
    <property type="nucleotide sequence ID" value="NZ_AP018712.1"/>
</dbReference>
<keyword evidence="1" id="KW-0812">Transmembrane</keyword>
<protein>
    <submittedName>
        <fullName evidence="3">Uncharacterized protein</fullName>
    </submittedName>
</protein>
<feature type="signal peptide" evidence="2">
    <location>
        <begin position="1"/>
        <end position="22"/>
    </location>
</feature>
<dbReference type="Proteomes" id="UP000516361">
    <property type="component" value="Chromosome"/>
</dbReference>
<evidence type="ECO:0000256" key="2">
    <source>
        <dbReference type="SAM" id="SignalP"/>
    </source>
</evidence>
<sequence>MKKIFVMIFLILSLSFFSLPSASEHAKAGLEDFGFYTGKNKNIRLTFTEISNLIDNINSNPFKDISTKFGKFGHRNFGHWGFSGSIPFNKNEYLKELIKNGVSKEKIVLEWKKITDKMTNIVMEKTGVTDKKLAKSLAGLIYDHHILKDYEDKIIEPLSDINNLKKDILKNFETLFGKNSNLTTDFRKYLKDIPKNLSEKEQSILITKFIKKVNLGSSLEDIFSKEFQEKNIKVYTNLKKMMNSSNKINKYLNIKTAAKGALLSGIISGLFHSYKVYKNEEEIDEALKNVIKDSSKTGISLYTSEAIMQKIGKKYALTAATGAALNYGIATFVFNEVNTVYDFFIDKSINSEEFLKENGENILKSSFSGLFSYCAVILGATPTGFTVIAVAIAGDLIINKAIETYKRLDKKNYFFMEDIIGNLPLSVQRRRTIFDLEDHYKNKKTIFDLEDHYKDKKTIFDLEDHYKDKKTIFDLEEHYKDKKTIFDY</sequence>
<dbReference type="EMBL" id="AP018712">
    <property type="protein sequence ID" value="BBE30064.1"/>
    <property type="molecule type" value="Genomic_DNA"/>
</dbReference>
<evidence type="ECO:0000313" key="3">
    <source>
        <dbReference type="EMBL" id="BBE30064.1"/>
    </source>
</evidence>
<gene>
    <name evidence="3" type="ORF">OSSY52_02050</name>
</gene>
<organism evidence="3 4">
    <name type="scientific">Tepiditoga spiralis</name>
    <dbReference type="NCBI Taxonomy" id="2108365"/>
    <lineage>
        <taxon>Bacteria</taxon>
        <taxon>Thermotogati</taxon>
        <taxon>Thermotogota</taxon>
        <taxon>Thermotogae</taxon>
        <taxon>Petrotogales</taxon>
        <taxon>Petrotogaceae</taxon>
        <taxon>Tepiditoga</taxon>
    </lineage>
</organism>
<proteinExistence type="predicted"/>
<feature type="transmembrane region" description="Helical" evidence="1">
    <location>
        <begin position="370"/>
        <end position="398"/>
    </location>
</feature>
<reference evidence="3 4" key="1">
    <citation type="submission" date="2018-06" db="EMBL/GenBank/DDBJ databases">
        <title>Genome sequencing of Oceanotoga sp. sy52.</title>
        <authorList>
            <person name="Mori K."/>
        </authorList>
    </citation>
    <scope>NUCLEOTIDE SEQUENCE [LARGE SCALE GENOMIC DNA]</scope>
    <source>
        <strain evidence="4">sy52</strain>
    </source>
</reference>